<proteinExistence type="predicted"/>
<dbReference type="PANTHER" id="PTHR43047">
    <property type="entry name" value="TWO-COMPONENT HISTIDINE PROTEIN KINASE"/>
    <property type="match status" value="1"/>
</dbReference>
<evidence type="ECO:0000259" key="9">
    <source>
        <dbReference type="PROSITE" id="PS50109"/>
    </source>
</evidence>
<dbReference type="PROSITE" id="PS50110">
    <property type="entry name" value="RESPONSE_REGULATORY"/>
    <property type="match status" value="1"/>
</dbReference>
<dbReference type="Pfam" id="PF00072">
    <property type="entry name" value="Response_reg"/>
    <property type="match status" value="1"/>
</dbReference>
<feature type="compositionally biased region" description="Low complexity" evidence="7">
    <location>
        <begin position="610"/>
        <end position="622"/>
    </location>
</feature>
<evidence type="ECO:0000256" key="2">
    <source>
        <dbReference type="ARBA" id="ARBA00012438"/>
    </source>
</evidence>
<keyword evidence="8" id="KW-0472">Membrane</keyword>
<dbReference type="InterPro" id="IPR005467">
    <property type="entry name" value="His_kinase_dom"/>
</dbReference>
<keyword evidence="11" id="KW-0067">ATP-binding</keyword>
<comment type="caution">
    <text evidence="11">The sequence shown here is derived from an EMBL/GenBank/DDBJ whole genome shotgun (WGS) entry which is preliminary data.</text>
</comment>
<evidence type="ECO:0000313" key="12">
    <source>
        <dbReference type="Proteomes" id="UP001595892"/>
    </source>
</evidence>
<protein>
    <recommendedName>
        <fullName evidence="2">histidine kinase</fullName>
        <ecNumber evidence="2">2.7.13.3</ecNumber>
    </recommendedName>
</protein>
<feature type="transmembrane region" description="Helical" evidence="8">
    <location>
        <begin position="16"/>
        <end position="37"/>
    </location>
</feature>
<dbReference type="CDD" id="cd17546">
    <property type="entry name" value="REC_hyHK_CKI1_RcsC-like"/>
    <property type="match status" value="1"/>
</dbReference>
<organism evidence="11 12">
    <name type="scientific">Coralloluteibacterium thermophilum</name>
    <dbReference type="NCBI Taxonomy" id="2707049"/>
    <lineage>
        <taxon>Bacteria</taxon>
        <taxon>Pseudomonadati</taxon>
        <taxon>Pseudomonadota</taxon>
        <taxon>Gammaproteobacteria</taxon>
        <taxon>Lysobacterales</taxon>
        <taxon>Lysobacteraceae</taxon>
        <taxon>Coralloluteibacterium</taxon>
    </lineage>
</organism>
<evidence type="ECO:0000256" key="1">
    <source>
        <dbReference type="ARBA" id="ARBA00000085"/>
    </source>
</evidence>
<keyword evidence="8" id="KW-0812">Transmembrane</keyword>
<dbReference type="InterPro" id="IPR004358">
    <property type="entry name" value="Sig_transdc_His_kin-like_C"/>
</dbReference>
<dbReference type="PANTHER" id="PTHR43047:SF64">
    <property type="entry name" value="HISTIDINE KINASE CONTAINING CHEY-HOMOLOGOUS RECEIVER DOMAIN AND PAS DOMAIN-RELATED"/>
    <property type="match status" value="1"/>
</dbReference>
<dbReference type="SUPFAM" id="SSF52172">
    <property type="entry name" value="CheY-like"/>
    <property type="match status" value="1"/>
</dbReference>
<dbReference type="CDD" id="cd16922">
    <property type="entry name" value="HATPase_EvgS-ArcB-TorS-like"/>
    <property type="match status" value="1"/>
</dbReference>
<keyword evidence="3 6" id="KW-0597">Phosphoprotein</keyword>
<dbReference type="InterPro" id="IPR003661">
    <property type="entry name" value="HisK_dim/P_dom"/>
</dbReference>
<dbReference type="InterPro" id="IPR036097">
    <property type="entry name" value="HisK_dim/P_sf"/>
</dbReference>
<keyword evidence="5" id="KW-0418">Kinase</keyword>
<dbReference type="InterPro" id="IPR007891">
    <property type="entry name" value="CHASE3"/>
</dbReference>
<evidence type="ECO:0000256" key="5">
    <source>
        <dbReference type="ARBA" id="ARBA00022777"/>
    </source>
</evidence>
<evidence type="ECO:0000313" key="11">
    <source>
        <dbReference type="EMBL" id="MFC4729183.1"/>
    </source>
</evidence>
<accession>A0ABV9NRP2</accession>
<dbReference type="Gene3D" id="3.30.565.10">
    <property type="entry name" value="Histidine kinase-like ATPase, C-terminal domain"/>
    <property type="match status" value="1"/>
</dbReference>
<evidence type="ECO:0000256" key="3">
    <source>
        <dbReference type="ARBA" id="ARBA00022553"/>
    </source>
</evidence>
<evidence type="ECO:0000256" key="8">
    <source>
        <dbReference type="SAM" id="Phobius"/>
    </source>
</evidence>
<evidence type="ECO:0000256" key="6">
    <source>
        <dbReference type="PROSITE-ProRule" id="PRU00169"/>
    </source>
</evidence>
<dbReference type="PRINTS" id="PR00344">
    <property type="entry name" value="BCTRLSENSOR"/>
</dbReference>
<comment type="catalytic activity">
    <reaction evidence="1">
        <text>ATP + protein L-histidine = ADP + protein N-phospho-L-histidine.</text>
        <dbReference type="EC" id="2.7.13.3"/>
    </reaction>
</comment>
<dbReference type="SUPFAM" id="SSF55874">
    <property type="entry name" value="ATPase domain of HSP90 chaperone/DNA topoisomerase II/histidine kinase"/>
    <property type="match status" value="1"/>
</dbReference>
<dbReference type="InterPro" id="IPR036890">
    <property type="entry name" value="HATPase_C_sf"/>
</dbReference>
<evidence type="ECO:0000259" key="10">
    <source>
        <dbReference type="PROSITE" id="PS50110"/>
    </source>
</evidence>
<dbReference type="InterPro" id="IPR001789">
    <property type="entry name" value="Sig_transdc_resp-reg_receiver"/>
</dbReference>
<evidence type="ECO:0000256" key="7">
    <source>
        <dbReference type="SAM" id="MobiDB-lite"/>
    </source>
</evidence>
<keyword evidence="12" id="KW-1185">Reference proteome</keyword>
<dbReference type="Pfam" id="PF00512">
    <property type="entry name" value="HisKA"/>
    <property type="match status" value="1"/>
</dbReference>
<evidence type="ECO:0000256" key="4">
    <source>
        <dbReference type="ARBA" id="ARBA00022679"/>
    </source>
</evidence>
<dbReference type="InterPro" id="IPR011006">
    <property type="entry name" value="CheY-like_superfamily"/>
</dbReference>
<feature type="modified residue" description="4-aspartylphosphate" evidence="6">
    <location>
        <position position="531"/>
    </location>
</feature>
<keyword evidence="4" id="KW-0808">Transferase</keyword>
<dbReference type="EC" id="2.7.13.3" evidence="2"/>
<name>A0ABV9NRP2_9GAMM</name>
<sequence>MDSRELPPPTARGDHLHYYVIVVVALLALVASSAWSVRTAFELREATARIAASEANVIQIQRAWMLRNDLASYLYAHLIDGVELGPYYAKRAELVAALAALEPLLSDDPEQYRRLEQLRQTVAARIRAVDSTLAGGADAPLRPPGEDYAVQALRTLFAELLDFELARLAAERRDMQTLQEQTGIGVLATNVAALVGMLLGLTMLRRSVRARDHLRRIEWEAHAAREANRQKSEFLASMSHELRTPMNAIFGFAELLAGAVRGERERQYVRAILTSGRGLLALINDMLDLARIESGRMTLHPQPTDVRDLVESSLSMFTQMAADKRLGLRAELAPDMARSLEIDPTRLRQILANLLGNAVKYTEHGTVTVRASTTPGDDPRRACLRLEVEDTGIGIRQEERARIFEAFVRGEADGAPREGAGLGLAITQRLVGLLGGEIGLRSVPGAGSCFIVELPDLPVHEAPPTPAPADAGPDFAHLAPARVLVVDDLELNRELIGAYLEDAGHEIAYATDGASALEAMRARRPDIVLMDVRMPGMDGDTALAHMRADPALADIRVVAVTASGLGQDEQGRLRDYDGHVRKPFTRQDLFDAMEPLLPKRGGAAPPPAPAAAVPAMPGAADPAPDDAERAAIRARLDEIADSVWPRLRGTLAVRETRSLSEELAGIAHRLGCPALADYAQRLHDAADSFDLVRMEALLHQLEAQIAGVRGREAG</sequence>
<dbReference type="EMBL" id="JBHSGG010000037">
    <property type="protein sequence ID" value="MFC4729183.1"/>
    <property type="molecule type" value="Genomic_DNA"/>
</dbReference>
<dbReference type="Pfam" id="PF02518">
    <property type="entry name" value="HATPase_c"/>
    <property type="match status" value="1"/>
</dbReference>
<dbReference type="SMART" id="SM00448">
    <property type="entry name" value="REC"/>
    <property type="match status" value="1"/>
</dbReference>
<dbReference type="Proteomes" id="UP001595892">
    <property type="component" value="Unassembled WGS sequence"/>
</dbReference>
<dbReference type="SUPFAM" id="SSF47384">
    <property type="entry name" value="Homodimeric domain of signal transducing histidine kinase"/>
    <property type="match status" value="1"/>
</dbReference>
<keyword evidence="11" id="KW-0547">Nucleotide-binding</keyword>
<feature type="region of interest" description="Disordered" evidence="7">
    <location>
        <begin position="599"/>
        <end position="624"/>
    </location>
</feature>
<reference evidence="12" key="1">
    <citation type="journal article" date="2019" name="Int. J. Syst. Evol. Microbiol.">
        <title>The Global Catalogue of Microorganisms (GCM) 10K type strain sequencing project: providing services to taxonomists for standard genome sequencing and annotation.</title>
        <authorList>
            <consortium name="The Broad Institute Genomics Platform"/>
            <consortium name="The Broad Institute Genome Sequencing Center for Infectious Disease"/>
            <person name="Wu L."/>
            <person name="Ma J."/>
        </authorList>
    </citation>
    <scope>NUCLEOTIDE SEQUENCE [LARGE SCALE GENOMIC DNA]</scope>
    <source>
        <strain evidence="12">CGMCC 1.13574</strain>
    </source>
</reference>
<dbReference type="RefSeq" id="WP_377005253.1">
    <property type="nucleotide sequence ID" value="NZ_JBHSGG010000037.1"/>
</dbReference>
<dbReference type="CDD" id="cd00082">
    <property type="entry name" value="HisKA"/>
    <property type="match status" value="1"/>
</dbReference>
<feature type="transmembrane region" description="Helical" evidence="8">
    <location>
        <begin position="182"/>
        <end position="204"/>
    </location>
</feature>
<dbReference type="Gene3D" id="1.10.287.130">
    <property type="match status" value="1"/>
</dbReference>
<dbReference type="InterPro" id="IPR003594">
    <property type="entry name" value="HATPase_dom"/>
</dbReference>
<dbReference type="SMART" id="SM00388">
    <property type="entry name" value="HisKA"/>
    <property type="match status" value="1"/>
</dbReference>
<dbReference type="Pfam" id="PF05227">
    <property type="entry name" value="CHASE3"/>
    <property type="match status" value="1"/>
</dbReference>
<gene>
    <name evidence="11" type="ORF">ACFO3Q_13490</name>
</gene>
<feature type="domain" description="Histidine kinase" evidence="9">
    <location>
        <begin position="237"/>
        <end position="458"/>
    </location>
</feature>
<feature type="domain" description="Response regulatory" evidence="10">
    <location>
        <begin position="482"/>
        <end position="597"/>
    </location>
</feature>
<dbReference type="Gene3D" id="3.40.50.2300">
    <property type="match status" value="1"/>
</dbReference>
<dbReference type="GO" id="GO:0005524">
    <property type="term" value="F:ATP binding"/>
    <property type="evidence" value="ECO:0007669"/>
    <property type="project" value="UniProtKB-KW"/>
</dbReference>
<dbReference type="SMART" id="SM00387">
    <property type="entry name" value="HATPase_c"/>
    <property type="match status" value="1"/>
</dbReference>
<dbReference type="PROSITE" id="PS50109">
    <property type="entry name" value="HIS_KIN"/>
    <property type="match status" value="1"/>
</dbReference>
<keyword evidence="8" id="KW-1133">Transmembrane helix</keyword>